<evidence type="ECO:0000313" key="5">
    <source>
        <dbReference type="Proteomes" id="UP000719942"/>
    </source>
</evidence>
<evidence type="ECO:0000259" key="3">
    <source>
        <dbReference type="Pfam" id="PF09186"/>
    </source>
</evidence>
<dbReference type="NCBIfam" id="TIGR00257">
    <property type="entry name" value="IMPACT_YIGZ"/>
    <property type="match status" value="1"/>
</dbReference>
<dbReference type="PANTHER" id="PTHR16301">
    <property type="entry name" value="IMPACT-RELATED"/>
    <property type="match status" value="1"/>
</dbReference>
<comment type="caution">
    <text evidence="4">The sequence shown here is derived from an EMBL/GenBank/DDBJ whole genome shotgun (WGS) entry which is preliminary data.</text>
</comment>
<dbReference type="RefSeq" id="WP_219965825.1">
    <property type="nucleotide sequence ID" value="NZ_JAGFNZ010000004.1"/>
</dbReference>
<sequence length="207" mass="22551">MVEYRTVEKEALAEFVERRSRFIGSVKPVKTEEEAVSFINSVKSKNWNATHNVYAYSIREGQIKRYSDDGEPQGTAGIPVLDVLLKSGVVDTVVVVTRYFGGVLLGAGGLVRAYSHGASIALEQAGILTMRTCLTAELSCDYNQYGRVSALIPESGGTVDNADFTDCVKISFHISDENMPAFGQKLADATCGQSKAEITGEKFFKFL</sequence>
<proteinExistence type="inferred from homology"/>
<dbReference type="InterPro" id="IPR036956">
    <property type="entry name" value="Impact_N_sf"/>
</dbReference>
<feature type="domain" description="UPF0029" evidence="3">
    <location>
        <begin position="138"/>
        <end position="193"/>
    </location>
</feature>
<dbReference type="PANTHER" id="PTHR16301:SF20">
    <property type="entry name" value="IMPACT FAMILY MEMBER YIGZ"/>
    <property type="match status" value="1"/>
</dbReference>
<name>A0ABS7DQ35_9FIRM</name>
<protein>
    <submittedName>
        <fullName evidence="4">YigZ family protein</fullName>
    </submittedName>
</protein>
<dbReference type="InterPro" id="IPR035647">
    <property type="entry name" value="EFG_III/V"/>
</dbReference>
<dbReference type="PROSITE" id="PS00910">
    <property type="entry name" value="UPF0029"/>
    <property type="match status" value="1"/>
</dbReference>
<dbReference type="InterPro" id="IPR023582">
    <property type="entry name" value="Impact"/>
</dbReference>
<reference evidence="4 5" key="1">
    <citation type="submission" date="2021-03" db="EMBL/GenBank/DDBJ databases">
        <title>Caproiciproducens sp. nov. isolated from feces of cow.</title>
        <authorList>
            <person name="Choi J.-Y."/>
        </authorList>
    </citation>
    <scope>NUCLEOTIDE SEQUENCE [LARGE SCALE GENOMIC DNA]</scope>
    <source>
        <strain evidence="4 5">AGMB10547</strain>
    </source>
</reference>
<dbReference type="EMBL" id="JAGFNZ010000004">
    <property type="protein sequence ID" value="MBW7573427.1"/>
    <property type="molecule type" value="Genomic_DNA"/>
</dbReference>
<organism evidence="4 5">
    <name type="scientific">Caproiciproducens faecalis</name>
    <dbReference type="NCBI Taxonomy" id="2820301"/>
    <lineage>
        <taxon>Bacteria</taxon>
        <taxon>Bacillati</taxon>
        <taxon>Bacillota</taxon>
        <taxon>Clostridia</taxon>
        <taxon>Eubacteriales</taxon>
        <taxon>Acutalibacteraceae</taxon>
        <taxon>Caproiciproducens</taxon>
    </lineage>
</organism>
<feature type="domain" description="Impact N-terminal" evidence="2">
    <location>
        <begin position="18"/>
        <end position="121"/>
    </location>
</feature>
<keyword evidence="5" id="KW-1185">Reference proteome</keyword>
<dbReference type="InterPro" id="IPR020569">
    <property type="entry name" value="UPF0029_Impact_CS"/>
</dbReference>
<dbReference type="InterPro" id="IPR015796">
    <property type="entry name" value="Impact_YigZ-like"/>
</dbReference>
<dbReference type="Pfam" id="PF01205">
    <property type="entry name" value="Impact_N"/>
    <property type="match status" value="1"/>
</dbReference>
<dbReference type="SUPFAM" id="SSF54980">
    <property type="entry name" value="EF-G C-terminal domain-like"/>
    <property type="match status" value="1"/>
</dbReference>
<accession>A0ABS7DQ35</accession>
<dbReference type="InterPro" id="IPR001498">
    <property type="entry name" value="Impact_N"/>
</dbReference>
<evidence type="ECO:0000256" key="1">
    <source>
        <dbReference type="ARBA" id="ARBA00007665"/>
    </source>
</evidence>
<dbReference type="Pfam" id="PF09186">
    <property type="entry name" value="DUF1949"/>
    <property type="match status" value="1"/>
</dbReference>
<dbReference type="SUPFAM" id="SSF54211">
    <property type="entry name" value="Ribosomal protein S5 domain 2-like"/>
    <property type="match status" value="1"/>
</dbReference>
<dbReference type="Proteomes" id="UP000719942">
    <property type="component" value="Unassembled WGS sequence"/>
</dbReference>
<dbReference type="Gene3D" id="3.30.70.240">
    <property type="match status" value="1"/>
</dbReference>
<gene>
    <name evidence="4" type="ORF">J5W02_11465</name>
</gene>
<dbReference type="InterPro" id="IPR020568">
    <property type="entry name" value="Ribosomal_Su5_D2-typ_SF"/>
</dbReference>
<evidence type="ECO:0000259" key="2">
    <source>
        <dbReference type="Pfam" id="PF01205"/>
    </source>
</evidence>
<dbReference type="InterPro" id="IPR015269">
    <property type="entry name" value="UPF0029_Impact_C"/>
</dbReference>
<dbReference type="Gene3D" id="3.30.230.30">
    <property type="entry name" value="Impact, N-terminal domain"/>
    <property type="match status" value="1"/>
</dbReference>
<evidence type="ECO:0000313" key="4">
    <source>
        <dbReference type="EMBL" id="MBW7573427.1"/>
    </source>
</evidence>
<comment type="similarity">
    <text evidence="1">Belongs to the IMPACT family.</text>
</comment>